<accession>A0A9P4NEQ3</accession>
<protein>
    <submittedName>
        <fullName evidence="2">Uncharacterized protein</fullName>
    </submittedName>
</protein>
<comment type="caution">
    <text evidence="2">The sequence shown here is derived from an EMBL/GenBank/DDBJ whole genome shotgun (WGS) entry which is preliminary data.</text>
</comment>
<evidence type="ECO:0000256" key="1">
    <source>
        <dbReference type="SAM" id="Phobius"/>
    </source>
</evidence>
<keyword evidence="1" id="KW-0812">Transmembrane</keyword>
<feature type="non-terminal residue" evidence="2">
    <location>
        <position position="1"/>
    </location>
</feature>
<name>A0A9P4NEQ3_9PEZI</name>
<dbReference type="AlphaFoldDB" id="A0A9P4NEQ3"/>
<evidence type="ECO:0000313" key="2">
    <source>
        <dbReference type="EMBL" id="KAF2417728.1"/>
    </source>
</evidence>
<keyword evidence="1" id="KW-1133">Transmembrane helix</keyword>
<sequence length="122" mass="12407">SLYQAILVRVDSGSVLVLLVTAGAVLVGVVIVVEGPVLRRIRLKTAQPGVLLEGLEILVGKDHTASGLLVALRGSKAGRIEGGVPPRGVGVVEWAGKDAKAAVDVGSGVGRVYILDGHVEVG</sequence>
<feature type="transmembrane region" description="Helical" evidence="1">
    <location>
        <begin position="12"/>
        <end position="33"/>
    </location>
</feature>
<evidence type="ECO:0000313" key="3">
    <source>
        <dbReference type="Proteomes" id="UP000800235"/>
    </source>
</evidence>
<keyword evidence="1" id="KW-0472">Membrane</keyword>
<organism evidence="2 3">
    <name type="scientific">Tothia fuscella</name>
    <dbReference type="NCBI Taxonomy" id="1048955"/>
    <lineage>
        <taxon>Eukaryota</taxon>
        <taxon>Fungi</taxon>
        <taxon>Dikarya</taxon>
        <taxon>Ascomycota</taxon>
        <taxon>Pezizomycotina</taxon>
        <taxon>Dothideomycetes</taxon>
        <taxon>Pleosporomycetidae</taxon>
        <taxon>Venturiales</taxon>
        <taxon>Cylindrosympodiaceae</taxon>
        <taxon>Tothia</taxon>
    </lineage>
</organism>
<proteinExistence type="predicted"/>
<dbReference type="Proteomes" id="UP000800235">
    <property type="component" value="Unassembled WGS sequence"/>
</dbReference>
<reference evidence="2" key="1">
    <citation type="journal article" date="2020" name="Stud. Mycol.">
        <title>101 Dothideomycetes genomes: a test case for predicting lifestyles and emergence of pathogens.</title>
        <authorList>
            <person name="Haridas S."/>
            <person name="Albert R."/>
            <person name="Binder M."/>
            <person name="Bloem J."/>
            <person name="Labutti K."/>
            <person name="Salamov A."/>
            <person name="Andreopoulos B."/>
            <person name="Baker S."/>
            <person name="Barry K."/>
            <person name="Bills G."/>
            <person name="Bluhm B."/>
            <person name="Cannon C."/>
            <person name="Castanera R."/>
            <person name="Culley D."/>
            <person name="Daum C."/>
            <person name="Ezra D."/>
            <person name="Gonzalez J."/>
            <person name="Henrissat B."/>
            <person name="Kuo A."/>
            <person name="Liang C."/>
            <person name="Lipzen A."/>
            <person name="Lutzoni F."/>
            <person name="Magnuson J."/>
            <person name="Mondo S."/>
            <person name="Nolan M."/>
            <person name="Ohm R."/>
            <person name="Pangilinan J."/>
            <person name="Park H.-J."/>
            <person name="Ramirez L."/>
            <person name="Alfaro M."/>
            <person name="Sun H."/>
            <person name="Tritt A."/>
            <person name="Yoshinaga Y."/>
            <person name="Zwiers L.-H."/>
            <person name="Turgeon B."/>
            <person name="Goodwin S."/>
            <person name="Spatafora J."/>
            <person name="Crous P."/>
            <person name="Grigoriev I."/>
        </authorList>
    </citation>
    <scope>NUCLEOTIDE SEQUENCE</scope>
    <source>
        <strain evidence="2">CBS 130266</strain>
    </source>
</reference>
<dbReference type="EMBL" id="MU007134">
    <property type="protein sequence ID" value="KAF2417728.1"/>
    <property type="molecule type" value="Genomic_DNA"/>
</dbReference>
<keyword evidence="3" id="KW-1185">Reference proteome</keyword>
<gene>
    <name evidence="2" type="ORF">EJ08DRAFT_666391</name>
</gene>